<dbReference type="Pfam" id="PF05930">
    <property type="entry name" value="Phage_AlpA"/>
    <property type="match status" value="1"/>
</dbReference>
<protein>
    <submittedName>
        <fullName evidence="1">AlpA family transcriptional regulator</fullName>
    </submittedName>
</protein>
<accession>A0A5D9C9K5</accession>
<sequence>MTTELPPKDRRKDRILRAREVQQRTGLSVPTMYRREAAGTFPKREPLGGRAVGWYESDIDEFVASPANYRLSAYTVS</sequence>
<dbReference type="RefSeq" id="WP_149520263.1">
    <property type="nucleotide sequence ID" value="NZ_VTOU01000001.1"/>
</dbReference>
<organism evidence="1 2">
    <name type="scientific">Sphingomonas montanisoli</name>
    <dbReference type="NCBI Taxonomy" id="2606412"/>
    <lineage>
        <taxon>Bacteria</taxon>
        <taxon>Pseudomonadati</taxon>
        <taxon>Pseudomonadota</taxon>
        <taxon>Alphaproteobacteria</taxon>
        <taxon>Sphingomonadales</taxon>
        <taxon>Sphingomonadaceae</taxon>
        <taxon>Sphingomonas</taxon>
    </lineage>
</organism>
<dbReference type="InterPro" id="IPR052931">
    <property type="entry name" value="Prophage_regulatory_activator"/>
</dbReference>
<dbReference type="InterPro" id="IPR010260">
    <property type="entry name" value="AlpA"/>
</dbReference>
<dbReference type="Gene3D" id="1.10.238.160">
    <property type="match status" value="1"/>
</dbReference>
<dbReference type="PANTHER" id="PTHR36154">
    <property type="entry name" value="DNA-BINDING TRANSCRIPTIONAL ACTIVATOR ALPA"/>
    <property type="match status" value="1"/>
</dbReference>
<gene>
    <name evidence="1" type="ORF">FYJ91_00110</name>
</gene>
<keyword evidence="2" id="KW-1185">Reference proteome</keyword>
<name>A0A5D9C9K5_9SPHN</name>
<proteinExistence type="predicted"/>
<dbReference type="EMBL" id="VTOU01000001">
    <property type="protein sequence ID" value="TZG28598.1"/>
    <property type="molecule type" value="Genomic_DNA"/>
</dbReference>
<comment type="caution">
    <text evidence="1">The sequence shown here is derived from an EMBL/GenBank/DDBJ whole genome shotgun (WGS) entry which is preliminary data.</text>
</comment>
<dbReference type="AlphaFoldDB" id="A0A5D9C9K5"/>
<dbReference type="PANTHER" id="PTHR36154:SF1">
    <property type="entry name" value="DNA-BINDING TRANSCRIPTIONAL ACTIVATOR ALPA"/>
    <property type="match status" value="1"/>
</dbReference>
<reference evidence="1 2" key="1">
    <citation type="submission" date="2019-08" db="EMBL/GenBank/DDBJ databases">
        <authorList>
            <person name="Wang G."/>
            <person name="Xu Z."/>
        </authorList>
    </citation>
    <scope>NUCLEOTIDE SEQUENCE [LARGE SCALE GENOMIC DNA]</scope>
    <source>
        <strain evidence="1 2">ZX</strain>
    </source>
</reference>
<evidence type="ECO:0000313" key="1">
    <source>
        <dbReference type="EMBL" id="TZG28598.1"/>
    </source>
</evidence>
<dbReference type="Proteomes" id="UP000322077">
    <property type="component" value="Unassembled WGS sequence"/>
</dbReference>
<evidence type="ECO:0000313" key="2">
    <source>
        <dbReference type="Proteomes" id="UP000322077"/>
    </source>
</evidence>